<name>A0A426ZDQ4_ENSVE</name>
<feature type="region of interest" description="Disordered" evidence="1">
    <location>
        <begin position="138"/>
        <end position="167"/>
    </location>
</feature>
<reference evidence="2 3" key="1">
    <citation type="journal article" date="2014" name="Agronomy (Basel)">
        <title>A Draft Genome Sequence for Ensete ventricosum, the Drought-Tolerant Tree Against Hunger.</title>
        <authorList>
            <person name="Harrison J."/>
            <person name="Moore K.A."/>
            <person name="Paszkiewicz K."/>
            <person name="Jones T."/>
            <person name="Grant M."/>
            <person name="Ambacheew D."/>
            <person name="Muzemil S."/>
            <person name="Studholme D.J."/>
        </authorList>
    </citation>
    <scope>NUCLEOTIDE SEQUENCE [LARGE SCALE GENOMIC DNA]</scope>
</reference>
<proteinExistence type="predicted"/>
<sequence>DENRPSTAEIDRRQPILAVPPDSSRSAYRSTAGPVCTGRYGSYRSTSQKVNLGTVLANGRNLASAFVRVEQGTSCSARRSSPKGMVVSETSNGRNARGKLLQLDRYPGGISPSSLEVVIRVVKNKWCIMEIMLVGDRGPRSRQWSTNSSEYGKSEDKAKWSKGARKRRRVRRGLATQKAKCRLEKRWTRRSGIVPQRRIYRSHQSLALIEGERWAEEVENAEANSKYQDKAEGQRLRNFIKLVSMVFSLR</sequence>
<feature type="non-terminal residue" evidence="2">
    <location>
        <position position="1"/>
    </location>
</feature>
<evidence type="ECO:0000256" key="1">
    <source>
        <dbReference type="SAM" id="MobiDB-lite"/>
    </source>
</evidence>
<feature type="region of interest" description="Disordered" evidence="1">
    <location>
        <begin position="1"/>
        <end position="31"/>
    </location>
</feature>
<protein>
    <submittedName>
        <fullName evidence="2">Uncharacterized protein</fullName>
    </submittedName>
</protein>
<feature type="compositionally biased region" description="Polar residues" evidence="1">
    <location>
        <begin position="142"/>
        <end position="151"/>
    </location>
</feature>
<dbReference type="EMBL" id="AMZH03007130">
    <property type="protein sequence ID" value="RRT62089.1"/>
    <property type="molecule type" value="Genomic_DNA"/>
</dbReference>
<dbReference type="AlphaFoldDB" id="A0A426ZDQ4"/>
<feature type="compositionally biased region" description="Basic and acidic residues" evidence="1">
    <location>
        <begin position="1"/>
        <end position="14"/>
    </location>
</feature>
<comment type="caution">
    <text evidence="2">The sequence shown here is derived from an EMBL/GenBank/DDBJ whole genome shotgun (WGS) entry which is preliminary data.</text>
</comment>
<organism evidence="2 3">
    <name type="scientific">Ensete ventricosum</name>
    <name type="common">Abyssinian banana</name>
    <name type="synonym">Musa ensete</name>
    <dbReference type="NCBI Taxonomy" id="4639"/>
    <lineage>
        <taxon>Eukaryota</taxon>
        <taxon>Viridiplantae</taxon>
        <taxon>Streptophyta</taxon>
        <taxon>Embryophyta</taxon>
        <taxon>Tracheophyta</taxon>
        <taxon>Spermatophyta</taxon>
        <taxon>Magnoliopsida</taxon>
        <taxon>Liliopsida</taxon>
        <taxon>Zingiberales</taxon>
        <taxon>Musaceae</taxon>
        <taxon>Ensete</taxon>
    </lineage>
</organism>
<evidence type="ECO:0000313" key="3">
    <source>
        <dbReference type="Proteomes" id="UP000287651"/>
    </source>
</evidence>
<dbReference type="Proteomes" id="UP000287651">
    <property type="component" value="Unassembled WGS sequence"/>
</dbReference>
<evidence type="ECO:0000313" key="2">
    <source>
        <dbReference type="EMBL" id="RRT62089.1"/>
    </source>
</evidence>
<accession>A0A426ZDQ4</accession>
<gene>
    <name evidence="2" type="ORF">B296_00034923</name>
</gene>